<evidence type="ECO:0000256" key="2">
    <source>
        <dbReference type="ARBA" id="ARBA00023125"/>
    </source>
</evidence>
<dbReference type="Pfam" id="PF13377">
    <property type="entry name" value="Peripla_BP_3"/>
    <property type="match status" value="1"/>
</dbReference>
<evidence type="ECO:0000313" key="6">
    <source>
        <dbReference type="Proteomes" id="UP001144396"/>
    </source>
</evidence>
<dbReference type="PROSITE" id="PS50932">
    <property type="entry name" value="HTH_LACI_2"/>
    <property type="match status" value="1"/>
</dbReference>
<dbReference type="SUPFAM" id="SSF47413">
    <property type="entry name" value="lambda repressor-like DNA-binding domains"/>
    <property type="match status" value="1"/>
</dbReference>
<dbReference type="Gene3D" id="1.10.260.40">
    <property type="entry name" value="lambda repressor-like DNA-binding domains"/>
    <property type="match status" value="1"/>
</dbReference>
<accession>A0A9W6CW34</accession>
<dbReference type="GO" id="GO:0003700">
    <property type="term" value="F:DNA-binding transcription factor activity"/>
    <property type="evidence" value="ECO:0007669"/>
    <property type="project" value="TreeGrafter"/>
</dbReference>
<evidence type="ECO:0000256" key="1">
    <source>
        <dbReference type="ARBA" id="ARBA00023015"/>
    </source>
</evidence>
<dbReference type="AlphaFoldDB" id="A0A9W6CW34"/>
<comment type="caution">
    <text evidence="5">The sequence shown here is derived from an EMBL/GenBank/DDBJ whole genome shotgun (WGS) entry which is preliminary data.</text>
</comment>
<proteinExistence type="predicted"/>
<evidence type="ECO:0000256" key="3">
    <source>
        <dbReference type="ARBA" id="ARBA00023163"/>
    </source>
</evidence>
<keyword evidence="2" id="KW-0238">DNA-binding</keyword>
<reference evidence="5" key="1">
    <citation type="submission" date="2022-12" db="EMBL/GenBank/DDBJ databases">
        <title>Reference genome sequencing for broad-spectrum identification of bacterial and archaeal isolates by mass spectrometry.</title>
        <authorList>
            <person name="Sekiguchi Y."/>
            <person name="Tourlousse D.M."/>
        </authorList>
    </citation>
    <scope>NUCLEOTIDE SEQUENCE</scope>
    <source>
        <strain evidence="5">14</strain>
    </source>
</reference>
<dbReference type="SUPFAM" id="SSF53822">
    <property type="entry name" value="Periplasmic binding protein-like I"/>
    <property type="match status" value="1"/>
</dbReference>
<organism evidence="5 6">
    <name type="scientific">Agromyces rhizosphaerae</name>
    <dbReference type="NCBI Taxonomy" id="88374"/>
    <lineage>
        <taxon>Bacteria</taxon>
        <taxon>Bacillati</taxon>
        <taxon>Actinomycetota</taxon>
        <taxon>Actinomycetes</taxon>
        <taxon>Micrococcales</taxon>
        <taxon>Microbacteriaceae</taxon>
        <taxon>Agromyces</taxon>
    </lineage>
</organism>
<evidence type="ECO:0000259" key="4">
    <source>
        <dbReference type="PROSITE" id="PS50932"/>
    </source>
</evidence>
<protein>
    <submittedName>
        <fullName evidence="5">LacI family transcriptional regulator</fullName>
    </submittedName>
</protein>
<dbReference type="Pfam" id="PF00356">
    <property type="entry name" value="LacI"/>
    <property type="match status" value="1"/>
</dbReference>
<dbReference type="GO" id="GO:0000976">
    <property type="term" value="F:transcription cis-regulatory region binding"/>
    <property type="evidence" value="ECO:0007669"/>
    <property type="project" value="TreeGrafter"/>
</dbReference>
<dbReference type="Gene3D" id="3.40.50.2300">
    <property type="match status" value="2"/>
</dbReference>
<dbReference type="CDD" id="cd01574">
    <property type="entry name" value="PBP1_LacI"/>
    <property type="match status" value="1"/>
</dbReference>
<dbReference type="InterPro" id="IPR046335">
    <property type="entry name" value="LacI/GalR-like_sensor"/>
</dbReference>
<keyword evidence="6" id="KW-1185">Reference proteome</keyword>
<evidence type="ECO:0000313" key="5">
    <source>
        <dbReference type="EMBL" id="GLI26394.1"/>
    </source>
</evidence>
<feature type="domain" description="HTH lacI-type" evidence="4">
    <location>
        <begin position="14"/>
        <end position="68"/>
    </location>
</feature>
<dbReference type="EMBL" id="BSDP01000001">
    <property type="protein sequence ID" value="GLI26394.1"/>
    <property type="molecule type" value="Genomic_DNA"/>
</dbReference>
<dbReference type="SMART" id="SM00354">
    <property type="entry name" value="HTH_LACI"/>
    <property type="match status" value="1"/>
</dbReference>
<name>A0A9W6CW34_9MICO</name>
<dbReference type="InterPro" id="IPR028082">
    <property type="entry name" value="Peripla_BP_I"/>
</dbReference>
<sequence length="342" mass="36828">MSASTPAATRRRGVSMADVAREANVSGQTVSRVANGRENVDPETRARVLAAMHRLGYRPNSAARALRSGRFHSIGVIMFTLSSFGNMRTLDAVASAAADAGYSITLIPVSHRTGGEVSEAVDRLSEEAVDGVIMVVEAHLLDEREIDLPAGLPVVVVDSNARDRFPVVDTDQAHGARLATRHLLDLGHRTVHHVAGPESSFSAMHRREAWERELRMAGAPVPPVHVGDWTSESGHEIGRALASDPDVTAVFAANDQMALGVLRAMHEAGRAVPAEVSVVGFDDMEEARSFWPPLTTVRQFFGEVGRRSVEALIREVEEGELHGVELVPTELVVRESTAPPPS</sequence>
<keyword evidence="3" id="KW-0804">Transcription</keyword>
<dbReference type="InterPro" id="IPR000843">
    <property type="entry name" value="HTH_LacI"/>
</dbReference>
<dbReference type="Proteomes" id="UP001144396">
    <property type="component" value="Unassembled WGS sequence"/>
</dbReference>
<dbReference type="RefSeq" id="WP_281882391.1">
    <property type="nucleotide sequence ID" value="NZ_BSDP01000001.1"/>
</dbReference>
<dbReference type="InterPro" id="IPR010982">
    <property type="entry name" value="Lambda_DNA-bd_dom_sf"/>
</dbReference>
<dbReference type="CDD" id="cd01392">
    <property type="entry name" value="HTH_LacI"/>
    <property type="match status" value="1"/>
</dbReference>
<keyword evidence="1" id="KW-0805">Transcription regulation</keyword>
<dbReference type="PANTHER" id="PTHR30146:SF153">
    <property type="entry name" value="LACTOSE OPERON REPRESSOR"/>
    <property type="match status" value="1"/>
</dbReference>
<dbReference type="PANTHER" id="PTHR30146">
    <property type="entry name" value="LACI-RELATED TRANSCRIPTIONAL REPRESSOR"/>
    <property type="match status" value="1"/>
</dbReference>
<gene>
    <name evidence="5" type="ORF">ARHIZOSPH14_06360</name>
</gene>